<dbReference type="EnsemblPlants" id="PNT71730">
    <property type="protein sequence ID" value="PNT71730"/>
    <property type="gene ID" value="BRADI_2g34623v3"/>
</dbReference>
<accession>A0A2K2DBS4</accession>
<reference evidence="2" key="2">
    <citation type="submission" date="2017-06" db="EMBL/GenBank/DDBJ databases">
        <title>WGS assembly of Brachypodium distachyon.</title>
        <authorList>
            <consortium name="The International Brachypodium Initiative"/>
            <person name="Lucas S."/>
            <person name="Harmon-Smith M."/>
            <person name="Lail K."/>
            <person name="Tice H."/>
            <person name="Grimwood J."/>
            <person name="Bruce D."/>
            <person name="Barry K."/>
            <person name="Shu S."/>
            <person name="Lindquist E."/>
            <person name="Wang M."/>
            <person name="Pitluck S."/>
            <person name="Vogel J.P."/>
            <person name="Garvin D.F."/>
            <person name="Mockler T.C."/>
            <person name="Schmutz J."/>
            <person name="Rokhsar D."/>
            <person name="Bevan M.W."/>
        </authorList>
    </citation>
    <scope>NUCLEOTIDE SEQUENCE</scope>
    <source>
        <strain evidence="2">Bd21</strain>
    </source>
</reference>
<dbReference type="InParanoid" id="A0A2K2DBS4"/>
<dbReference type="EMBL" id="CM000881">
    <property type="protein sequence ID" value="PNT71730.1"/>
    <property type="molecule type" value="Genomic_DNA"/>
</dbReference>
<evidence type="ECO:0000313" key="3">
    <source>
        <dbReference type="EnsemblPlants" id="PNT71730"/>
    </source>
</evidence>
<protein>
    <submittedName>
        <fullName evidence="2 3">Uncharacterized protein</fullName>
    </submittedName>
</protein>
<dbReference type="AlphaFoldDB" id="A0A2K2DBS4"/>
<sequence>KDREWHLGRSHDCDGLPARGSESGQRCRRNGPRFEVGAAAPSAVRHGGGERAGVRRRSRPTSAVKSRARSSVRRLQRAIVQAALHVLNDAAQLLVI</sequence>
<gene>
    <name evidence="2" type="ORF">BRADI_2g34623v3</name>
</gene>
<organism evidence="2">
    <name type="scientific">Brachypodium distachyon</name>
    <name type="common">Purple false brome</name>
    <name type="synonym">Trachynia distachya</name>
    <dbReference type="NCBI Taxonomy" id="15368"/>
    <lineage>
        <taxon>Eukaryota</taxon>
        <taxon>Viridiplantae</taxon>
        <taxon>Streptophyta</taxon>
        <taxon>Embryophyta</taxon>
        <taxon>Tracheophyta</taxon>
        <taxon>Spermatophyta</taxon>
        <taxon>Magnoliopsida</taxon>
        <taxon>Liliopsida</taxon>
        <taxon>Poales</taxon>
        <taxon>Poaceae</taxon>
        <taxon>BOP clade</taxon>
        <taxon>Pooideae</taxon>
        <taxon>Stipodae</taxon>
        <taxon>Brachypodieae</taxon>
        <taxon>Brachypodium</taxon>
    </lineage>
</organism>
<feature type="non-terminal residue" evidence="2">
    <location>
        <position position="1"/>
    </location>
</feature>
<dbReference type="Gramene" id="PNT71730">
    <property type="protein sequence ID" value="PNT71730"/>
    <property type="gene ID" value="BRADI_2g34623v3"/>
</dbReference>
<reference evidence="2 3" key="1">
    <citation type="journal article" date="2010" name="Nature">
        <title>Genome sequencing and analysis of the model grass Brachypodium distachyon.</title>
        <authorList>
            <consortium name="International Brachypodium Initiative"/>
        </authorList>
    </citation>
    <scope>NUCLEOTIDE SEQUENCE [LARGE SCALE GENOMIC DNA]</scope>
    <source>
        <strain evidence="2 3">Bd21</strain>
    </source>
</reference>
<feature type="region of interest" description="Disordered" evidence="1">
    <location>
        <begin position="1"/>
        <end position="69"/>
    </location>
</feature>
<reference evidence="3" key="3">
    <citation type="submission" date="2018-08" db="UniProtKB">
        <authorList>
            <consortium name="EnsemblPlants"/>
        </authorList>
    </citation>
    <scope>IDENTIFICATION</scope>
    <source>
        <strain evidence="3">cv. Bd21</strain>
    </source>
</reference>
<proteinExistence type="predicted"/>
<evidence type="ECO:0000313" key="4">
    <source>
        <dbReference type="Proteomes" id="UP000008810"/>
    </source>
</evidence>
<evidence type="ECO:0000313" key="2">
    <source>
        <dbReference type="EMBL" id="PNT71730.1"/>
    </source>
</evidence>
<name>A0A2K2DBS4_BRADI</name>
<keyword evidence="4" id="KW-1185">Reference proteome</keyword>
<feature type="compositionally biased region" description="Basic and acidic residues" evidence="1">
    <location>
        <begin position="1"/>
        <end position="14"/>
    </location>
</feature>
<dbReference type="Proteomes" id="UP000008810">
    <property type="component" value="Chromosome 2"/>
</dbReference>
<evidence type="ECO:0000256" key="1">
    <source>
        <dbReference type="SAM" id="MobiDB-lite"/>
    </source>
</evidence>